<accession>A0AA44TCC5</accession>
<evidence type="ECO:0000313" key="3">
    <source>
        <dbReference type="Proteomes" id="UP000226357"/>
    </source>
</evidence>
<dbReference type="GO" id="GO:0005886">
    <property type="term" value="C:plasma membrane"/>
    <property type="evidence" value="ECO:0007669"/>
    <property type="project" value="TreeGrafter"/>
</dbReference>
<dbReference type="PANTHER" id="PTHR39966">
    <property type="entry name" value="BLL2471 PROTEIN-RELATED"/>
    <property type="match status" value="1"/>
</dbReference>
<name>A0AA44TCC5_BACCE</name>
<dbReference type="Proteomes" id="UP000226357">
    <property type="component" value="Unassembled WGS sequence"/>
</dbReference>
<gene>
    <name evidence="2" type="ORF">COK38_26690</name>
</gene>
<comment type="caution">
    <text evidence="2">The sequence shown here is derived from an EMBL/GenBank/DDBJ whole genome shotgun (WGS) entry which is preliminary data.</text>
</comment>
<dbReference type="RefSeq" id="WP_141542449.1">
    <property type="nucleotide sequence ID" value="NZ_NVBO01000408.1"/>
</dbReference>
<organism evidence="2 3">
    <name type="scientific">Bacillus cereus</name>
    <dbReference type="NCBI Taxonomy" id="1396"/>
    <lineage>
        <taxon>Bacteria</taxon>
        <taxon>Bacillati</taxon>
        <taxon>Bacillota</taxon>
        <taxon>Bacilli</taxon>
        <taxon>Bacillales</taxon>
        <taxon>Bacillaceae</taxon>
        <taxon>Bacillus</taxon>
        <taxon>Bacillus cereus group</taxon>
    </lineage>
</organism>
<dbReference type="AlphaFoldDB" id="A0AA44TCC5"/>
<dbReference type="EMBL" id="NVBO01000408">
    <property type="protein sequence ID" value="PFR84728.1"/>
    <property type="molecule type" value="Genomic_DNA"/>
</dbReference>
<feature type="non-terminal residue" evidence="2">
    <location>
        <position position="139"/>
    </location>
</feature>
<proteinExistence type="predicted"/>
<protein>
    <submittedName>
        <fullName evidence="2">PAS domain S-box protein</fullName>
    </submittedName>
</protein>
<dbReference type="Pfam" id="PF04282">
    <property type="entry name" value="DUF438"/>
    <property type="match status" value="1"/>
</dbReference>
<feature type="domain" description="DUF438" evidence="1">
    <location>
        <begin position="22"/>
        <end position="89"/>
    </location>
</feature>
<evidence type="ECO:0000313" key="2">
    <source>
        <dbReference type="EMBL" id="PFR84728.1"/>
    </source>
</evidence>
<dbReference type="InterPro" id="IPR007380">
    <property type="entry name" value="DUF438"/>
</dbReference>
<sequence>MSEIINNREQKDINNAERQTILKTIIKDLHNGKSIEDVTAQFQEAIGNITVAEISKLEQALMEEEGIPVEEVQRLCSVHTAVFKGSIEEIHQSNKQEEQPGHPIHTFKIENKEIDLLVNFKLQLHYERFEKEDSKENIY</sequence>
<dbReference type="PANTHER" id="PTHR39966:SF3">
    <property type="entry name" value="DUF438 DOMAIN-CONTAINING PROTEIN"/>
    <property type="match status" value="1"/>
</dbReference>
<evidence type="ECO:0000259" key="1">
    <source>
        <dbReference type="Pfam" id="PF04282"/>
    </source>
</evidence>
<reference evidence="2 3" key="1">
    <citation type="submission" date="2017-09" db="EMBL/GenBank/DDBJ databases">
        <title>Large-scale bioinformatics analysis of Bacillus genomes uncovers conserved roles of natural products in bacterial physiology.</title>
        <authorList>
            <consortium name="Agbiome Team Llc"/>
            <person name="Bleich R.M."/>
            <person name="Grubbs K.J."/>
            <person name="Santa Maria K.C."/>
            <person name="Allen S.E."/>
            <person name="Farag S."/>
            <person name="Shank E.A."/>
            <person name="Bowers A."/>
        </authorList>
    </citation>
    <scope>NUCLEOTIDE SEQUENCE [LARGE SCALE GENOMIC DNA]</scope>
    <source>
        <strain evidence="2 3">AFS067272</strain>
    </source>
</reference>